<accession>E8X5M4</accession>
<gene>
    <name evidence="1" type="ordered locus">AciX9_3648</name>
</gene>
<keyword evidence="2" id="KW-1185">Reference proteome</keyword>
<dbReference type="AlphaFoldDB" id="E8X5M4"/>
<protein>
    <recommendedName>
        <fullName evidence="3">Dessication-associated protein</fullName>
    </recommendedName>
</protein>
<dbReference type="SUPFAM" id="SSF47240">
    <property type="entry name" value="Ferritin-like"/>
    <property type="match status" value="1"/>
</dbReference>
<organism evidence="2">
    <name type="scientific">Granulicella tundricola (strain ATCC BAA-1859 / DSM 23138 / MP5ACTX9)</name>
    <dbReference type="NCBI Taxonomy" id="1198114"/>
    <lineage>
        <taxon>Bacteria</taxon>
        <taxon>Pseudomonadati</taxon>
        <taxon>Acidobacteriota</taxon>
        <taxon>Terriglobia</taxon>
        <taxon>Terriglobales</taxon>
        <taxon>Acidobacteriaceae</taxon>
        <taxon>Granulicella</taxon>
    </lineage>
</organism>
<dbReference type="eggNOG" id="COG1633">
    <property type="taxonomic scope" value="Bacteria"/>
</dbReference>
<dbReference type="EMBL" id="CP002480">
    <property type="protein sequence ID" value="ADW70651.1"/>
    <property type="molecule type" value="Genomic_DNA"/>
</dbReference>
<dbReference type="InterPro" id="IPR009078">
    <property type="entry name" value="Ferritin-like_SF"/>
</dbReference>
<name>E8X5M4_GRATM</name>
<dbReference type="PROSITE" id="PS51318">
    <property type="entry name" value="TAT"/>
    <property type="match status" value="1"/>
</dbReference>
<dbReference type="InterPro" id="IPR006311">
    <property type="entry name" value="TAT_signal"/>
</dbReference>
<dbReference type="HOGENOM" id="CLU_056689_1_0_0"/>
<evidence type="ECO:0008006" key="3">
    <source>
        <dbReference type="Google" id="ProtNLM"/>
    </source>
</evidence>
<dbReference type="PANTHER" id="PTHR31694">
    <property type="entry name" value="DESICCATION-LIKE PROTEIN"/>
    <property type="match status" value="1"/>
</dbReference>
<dbReference type="PANTHER" id="PTHR31694:SF26">
    <property type="entry name" value="OS05G0151100 PROTEIN"/>
    <property type="match status" value="1"/>
</dbReference>
<dbReference type="InterPro" id="IPR052965">
    <property type="entry name" value="Pigment-catalase-like"/>
</dbReference>
<dbReference type="PaxDb" id="1198114-AciX9_3648"/>
<reference evidence="2" key="1">
    <citation type="submission" date="2011-01" db="EMBL/GenBank/DDBJ databases">
        <title>Complete sequence of chromosome of Acidobacterium sp. MP5ACTX9.</title>
        <authorList>
            <consortium name="US DOE Joint Genome Institute"/>
            <person name="Lucas S."/>
            <person name="Copeland A."/>
            <person name="Lapidus A."/>
            <person name="Cheng J.-F."/>
            <person name="Goodwin L."/>
            <person name="Pitluck S."/>
            <person name="Teshima H."/>
            <person name="Detter J.C."/>
            <person name="Han C."/>
            <person name="Tapia R."/>
            <person name="Land M."/>
            <person name="Hauser L."/>
            <person name="Kyrpides N."/>
            <person name="Ivanova N."/>
            <person name="Ovchinnikova G."/>
            <person name="Pagani I."/>
            <person name="Rawat S.R."/>
            <person name="Mannisto M."/>
            <person name="Haggblom M.M."/>
            <person name="Woyke T."/>
        </authorList>
    </citation>
    <scope>NUCLEOTIDE SEQUENCE [LARGE SCALE GENOMIC DNA]</scope>
    <source>
        <strain evidence="2">MP5ACTX9</strain>
    </source>
</reference>
<dbReference type="Pfam" id="PF13668">
    <property type="entry name" value="Ferritin_2"/>
    <property type="match status" value="1"/>
</dbReference>
<dbReference type="RefSeq" id="WP_013581962.1">
    <property type="nucleotide sequence ID" value="NC_015064.1"/>
</dbReference>
<dbReference type="KEGG" id="acm:AciX9_3648"/>
<proteinExistence type="predicted"/>
<sequence>MANQETQILDEIIVSNRRKMLALGGAALAGLAFAGVTSASAQSAAPTDADVLNFALNLEYLEANFYNLAVSGQTIDQLGIGIGAGTAATGGGAVTTKPGGPTACKVAFALPQVKAYAIETAAEESKHVTLLRSALSTSAVAQPPIDLYNSFNTLGALIGVPNFDPFASDAFFLVGAYIFEDVGVTAYSGAAGLISTNSTLVTAAGILAVEAYHAGLVRTTIFQVDPTNSAGYLGITQKISALRNKLDLSATPDDYGIMATVTALNGTNVIGGGYSVVDANLTTSLAFSRTTSQVLAIVTGGTAGAYKGVFFPSGLNGNVK</sequence>
<dbReference type="OrthoDB" id="954262at2"/>
<evidence type="ECO:0000313" key="1">
    <source>
        <dbReference type="EMBL" id="ADW70651.1"/>
    </source>
</evidence>
<dbReference type="Proteomes" id="UP000000343">
    <property type="component" value="Chromosome"/>
</dbReference>
<dbReference type="STRING" id="1198114.AciX9_3648"/>
<evidence type="ECO:0000313" key="2">
    <source>
        <dbReference type="Proteomes" id="UP000000343"/>
    </source>
</evidence>